<keyword evidence="2" id="KW-0045">Antibiotic biosynthesis</keyword>
<dbReference type="InterPro" id="IPR050411">
    <property type="entry name" value="AlphaKG_dependent_hydroxylases"/>
</dbReference>
<proteinExistence type="predicted"/>
<evidence type="ECO:0000313" key="4">
    <source>
        <dbReference type="EMBL" id="KAF7722643.1"/>
    </source>
</evidence>
<gene>
    <name evidence="4" type="ORF">EC973_002884</name>
</gene>
<dbReference type="AlphaFoldDB" id="A0A8H7BMD1"/>
<dbReference type="Proteomes" id="UP000605846">
    <property type="component" value="Unassembled WGS sequence"/>
</dbReference>
<dbReference type="PANTHER" id="PTHR10696:SF56">
    <property type="entry name" value="TAUD_TFDA-LIKE DOMAIN-CONTAINING PROTEIN"/>
    <property type="match status" value="1"/>
</dbReference>
<evidence type="ECO:0000256" key="1">
    <source>
        <dbReference type="ARBA" id="ARBA00023002"/>
    </source>
</evidence>
<dbReference type="SUPFAM" id="SSF51197">
    <property type="entry name" value="Clavaminate synthase-like"/>
    <property type="match status" value="1"/>
</dbReference>
<evidence type="ECO:0000259" key="3">
    <source>
        <dbReference type="Pfam" id="PF02668"/>
    </source>
</evidence>
<dbReference type="PANTHER" id="PTHR10696">
    <property type="entry name" value="GAMMA-BUTYROBETAINE HYDROXYLASE-RELATED"/>
    <property type="match status" value="1"/>
</dbReference>
<dbReference type="InterPro" id="IPR042098">
    <property type="entry name" value="TauD-like_sf"/>
</dbReference>
<dbReference type="OrthoDB" id="272271at2759"/>
<keyword evidence="5" id="KW-1185">Reference proteome</keyword>
<evidence type="ECO:0000313" key="5">
    <source>
        <dbReference type="Proteomes" id="UP000605846"/>
    </source>
</evidence>
<dbReference type="Gene3D" id="3.60.130.10">
    <property type="entry name" value="Clavaminate synthase-like"/>
    <property type="match status" value="1"/>
</dbReference>
<feature type="domain" description="TauD/TfdA-like" evidence="3">
    <location>
        <begin position="84"/>
        <end position="341"/>
    </location>
</feature>
<dbReference type="GO" id="GO:0016491">
    <property type="term" value="F:oxidoreductase activity"/>
    <property type="evidence" value="ECO:0007669"/>
    <property type="project" value="UniProtKB-KW"/>
</dbReference>
<dbReference type="GO" id="GO:0017000">
    <property type="term" value="P:antibiotic biosynthetic process"/>
    <property type="evidence" value="ECO:0007669"/>
    <property type="project" value="UniProtKB-KW"/>
</dbReference>
<sequence length="378" mass="43300">MSAATATPTPDQPYKPGTWRGFSIEEENYLKTEFPERIQGPSAWDGKTLEQQPERWIYHVTPEDIEDIDRALQHFLSLDLPLVAIEPSTFPLTSFKKVVEEQKRVLFHGFGFGLIRGFPIQKYERKEQAAIFMGIGSYIGVRKPQNAKGHVLGHVKDLTLGSATKSVYDADDPTTRIYATRKAQPFHVDGTDVVALLCLNEGFEGGLSSVISSHTVYNRLKELRPDIIELMKQPWLWDRKGEHPPNEPPYISAPPLTYFKDHLFTSWGPHFFETVTRFPGVTLEESKIEAIKYIQKLCEREALNMKLEVGDIQFVQNYQILHARTAYTDKPGQARHLLRLWLMVNSKEVGWDMPFVEGDYNYNYESVIGRQTVPLEAE</sequence>
<evidence type="ECO:0000256" key="2">
    <source>
        <dbReference type="ARBA" id="ARBA00023194"/>
    </source>
</evidence>
<organism evidence="4 5">
    <name type="scientific">Apophysomyces ossiformis</name>
    <dbReference type="NCBI Taxonomy" id="679940"/>
    <lineage>
        <taxon>Eukaryota</taxon>
        <taxon>Fungi</taxon>
        <taxon>Fungi incertae sedis</taxon>
        <taxon>Mucoromycota</taxon>
        <taxon>Mucoromycotina</taxon>
        <taxon>Mucoromycetes</taxon>
        <taxon>Mucorales</taxon>
        <taxon>Mucorineae</taxon>
        <taxon>Mucoraceae</taxon>
        <taxon>Apophysomyces</taxon>
    </lineage>
</organism>
<keyword evidence="1" id="KW-0560">Oxidoreductase</keyword>
<comment type="caution">
    <text evidence="4">The sequence shown here is derived from an EMBL/GenBank/DDBJ whole genome shotgun (WGS) entry which is preliminary data.</text>
</comment>
<protein>
    <recommendedName>
        <fullName evidence="3">TauD/TfdA-like domain-containing protein</fullName>
    </recommendedName>
</protein>
<dbReference type="EMBL" id="JABAYA010000184">
    <property type="protein sequence ID" value="KAF7722643.1"/>
    <property type="molecule type" value="Genomic_DNA"/>
</dbReference>
<name>A0A8H7BMD1_9FUNG</name>
<dbReference type="InterPro" id="IPR003819">
    <property type="entry name" value="TauD/TfdA-like"/>
</dbReference>
<reference evidence="4" key="1">
    <citation type="submission" date="2020-01" db="EMBL/GenBank/DDBJ databases">
        <title>Genome Sequencing of Three Apophysomyces-Like Fungal Strains Confirms a Novel Fungal Genus in the Mucoromycota with divergent Burkholderia-like Endosymbiotic Bacteria.</title>
        <authorList>
            <person name="Stajich J.E."/>
            <person name="Macias A.M."/>
            <person name="Carter-House D."/>
            <person name="Lovett B."/>
            <person name="Kasson L.R."/>
            <person name="Berry K."/>
            <person name="Grigoriev I."/>
            <person name="Chang Y."/>
            <person name="Spatafora J."/>
            <person name="Kasson M.T."/>
        </authorList>
    </citation>
    <scope>NUCLEOTIDE SEQUENCE</scope>
    <source>
        <strain evidence="4">NRRL A-21654</strain>
    </source>
</reference>
<dbReference type="Pfam" id="PF02668">
    <property type="entry name" value="TauD"/>
    <property type="match status" value="1"/>
</dbReference>
<accession>A0A8H7BMD1</accession>